<name>A0AAE1IGT2_9HYPO</name>
<dbReference type="EMBL" id="JAWRVG010000011">
    <property type="protein sequence ID" value="KAK4077420.1"/>
    <property type="molecule type" value="Genomic_DNA"/>
</dbReference>
<dbReference type="GeneID" id="87917984"/>
<accession>A0AAE1IGT2</accession>
<gene>
    <name evidence="2" type="ORF">Triagg1_3752</name>
</gene>
<keyword evidence="3" id="KW-1185">Reference proteome</keyword>
<dbReference type="RefSeq" id="XP_062757255.1">
    <property type="nucleotide sequence ID" value="XM_062898079.1"/>
</dbReference>
<evidence type="ECO:0000313" key="2">
    <source>
        <dbReference type="EMBL" id="KAK4077420.1"/>
    </source>
</evidence>
<dbReference type="Proteomes" id="UP001273209">
    <property type="component" value="Unassembled WGS sequence"/>
</dbReference>
<feature type="compositionally biased region" description="Basic and acidic residues" evidence="1">
    <location>
        <begin position="72"/>
        <end position="84"/>
    </location>
</feature>
<comment type="caution">
    <text evidence="2">The sequence shown here is derived from an EMBL/GenBank/DDBJ whole genome shotgun (WGS) entry which is preliminary data.</text>
</comment>
<evidence type="ECO:0000313" key="3">
    <source>
        <dbReference type="Proteomes" id="UP001273209"/>
    </source>
</evidence>
<reference evidence="2" key="1">
    <citation type="submission" date="2023-11" db="EMBL/GenBank/DDBJ databases">
        <title>The genome sequences of three competitors of mushroom-forming fungi.</title>
        <authorList>
            <person name="Beijen E."/>
            <person name="Ohm R.A."/>
        </authorList>
    </citation>
    <scope>NUCLEOTIDE SEQUENCE</scope>
    <source>
        <strain evidence="2">CBS 100526</strain>
    </source>
</reference>
<sequence>MIMAQAERTVAYPGTPGSLLLLLAVCHADSSERRQAFLLGAITQQPALLNSCLLSGTAAIKPLASSPITQGKGREERGKPKSMLDRPLVTFTSGAAEPRFPRTTAATTIASI</sequence>
<organism evidence="2 3">
    <name type="scientific">Trichoderma aggressivum f. europaeum</name>
    <dbReference type="NCBI Taxonomy" id="173218"/>
    <lineage>
        <taxon>Eukaryota</taxon>
        <taxon>Fungi</taxon>
        <taxon>Dikarya</taxon>
        <taxon>Ascomycota</taxon>
        <taxon>Pezizomycotina</taxon>
        <taxon>Sordariomycetes</taxon>
        <taxon>Hypocreomycetidae</taxon>
        <taxon>Hypocreales</taxon>
        <taxon>Hypocreaceae</taxon>
        <taxon>Trichoderma</taxon>
    </lineage>
</organism>
<proteinExistence type="predicted"/>
<feature type="region of interest" description="Disordered" evidence="1">
    <location>
        <begin position="65"/>
        <end position="86"/>
    </location>
</feature>
<evidence type="ECO:0000256" key="1">
    <source>
        <dbReference type="SAM" id="MobiDB-lite"/>
    </source>
</evidence>
<dbReference type="AlphaFoldDB" id="A0AAE1IGT2"/>
<protein>
    <submittedName>
        <fullName evidence="2">Uncharacterized protein</fullName>
    </submittedName>
</protein>